<evidence type="ECO:0000256" key="14">
    <source>
        <dbReference type="ARBA" id="ARBA00022777"/>
    </source>
</evidence>
<evidence type="ECO:0000256" key="3">
    <source>
        <dbReference type="ARBA" id="ARBA00002728"/>
    </source>
</evidence>
<evidence type="ECO:0000259" key="23">
    <source>
        <dbReference type="Pfam" id="PF05524"/>
    </source>
</evidence>
<evidence type="ECO:0000313" key="25">
    <source>
        <dbReference type="Proteomes" id="UP000581135"/>
    </source>
</evidence>
<dbReference type="NCBIfam" id="TIGR01417">
    <property type="entry name" value="PTS_I_fam"/>
    <property type="match status" value="1"/>
</dbReference>
<feature type="binding site" evidence="19">
    <location>
        <position position="485"/>
    </location>
    <ligand>
        <name>phosphoenolpyruvate</name>
        <dbReference type="ChEBI" id="CHEBI:58702"/>
    </ligand>
</feature>
<dbReference type="SUPFAM" id="SSF51621">
    <property type="entry name" value="Phosphoenolpyruvate/pyruvate domain"/>
    <property type="match status" value="1"/>
</dbReference>
<reference evidence="24 25" key="1">
    <citation type="submission" date="2020-08" db="EMBL/GenBank/DDBJ databases">
        <title>Genomic Encyclopedia of Type Strains, Phase III (KMG-III): the genomes of soil and plant-associated and newly described type strains.</title>
        <authorList>
            <person name="Whitman W."/>
        </authorList>
    </citation>
    <scope>NUCLEOTIDE SEQUENCE [LARGE SCALE GENOMIC DNA]</scope>
    <source>
        <strain evidence="24 25">CECT 8803</strain>
    </source>
</reference>
<dbReference type="GO" id="GO:0008965">
    <property type="term" value="F:phosphoenolpyruvate-protein phosphotransferase activity"/>
    <property type="evidence" value="ECO:0007669"/>
    <property type="project" value="UniProtKB-EC"/>
</dbReference>
<evidence type="ECO:0000256" key="5">
    <source>
        <dbReference type="ARBA" id="ARBA00007837"/>
    </source>
</evidence>
<feature type="active site" description="Proton donor" evidence="18">
    <location>
        <position position="522"/>
    </location>
</feature>
<dbReference type="PIRSF" id="PIRSF000732">
    <property type="entry name" value="PTS_enzyme_I"/>
    <property type="match status" value="1"/>
</dbReference>
<dbReference type="InterPro" id="IPR036618">
    <property type="entry name" value="PtsI_HPr-bd_sf"/>
</dbReference>
<dbReference type="SUPFAM" id="SSF52009">
    <property type="entry name" value="Phosphohistidine domain"/>
    <property type="match status" value="1"/>
</dbReference>
<dbReference type="Gene3D" id="1.10.274.10">
    <property type="entry name" value="PtsI, HPr-binding domain"/>
    <property type="match status" value="1"/>
</dbReference>
<evidence type="ECO:0000256" key="2">
    <source>
        <dbReference type="ARBA" id="ARBA00001946"/>
    </source>
</evidence>
<dbReference type="Proteomes" id="UP000581135">
    <property type="component" value="Unassembled WGS sequence"/>
</dbReference>
<dbReference type="GO" id="GO:0005737">
    <property type="term" value="C:cytoplasm"/>
    <property type="evidence" value="ECO:0007669"/>
    <property type="project" value="UniProtKB-SubCell"/>
</dbReference>
<keyword evidence="9 17" id="KW-0963">Cytoplasm</keyword>
<evidence type="ECO:0000256" key="16">
    <source>
        <dbReference type="ARBA" id="ARBA00033235"/>
    </source>
</evidence>
<evidence type="ECO:0000256" key="17">
    <source>
        <dbReference type="PIRNR" id="PIRNR000732"/>
    </source>
</evidence>
<evidence type="ECO:0000256" key="10">
    <source>
        <dbReference type="ARBA" id="ARBA00022597"/>
    </source>
</evidence>
<evidence type="ECO:0000256" key="1">
    <source>
        <dbReference type="ARBA" id="ARBA00000683"/>
    </source>
</evidence>
<organism evidence="24 25">
    <name type="scientific">Limibacillus halophilus</name>
    <dbReference type="NCBI Taxonomy" id="1579333"/>
    <lineage>
        <taxon>Bacteria</taxon>
        <taxon>Pseudomonadati</taxon>
        <taxon>Pseudomonadota</taxon>
        <taxon>Alphaproteobacteria</taxon>
        <taxon>Rhodospirillales</taxon>
        <taxon>Rhodovibrionaceae</taxon>
        <taxon>Limibacillus</taxon>
    </lineage>
</organism>
<dbReference type="Pfam" id="PF02896">
    <property type="entry name" value="PEP-utilizers_C"/>
    <property type="match status" value="1"/>
</dbReference>
<comment type="cofactor">
    <cofactor evidence="2 17 20">
        <name>Mg(2+)</name>
        <dbReference type="ChEBI" id="CHEBI:18420"/>
    </cofactor>
</comment>
<evidence type="ECO:0000256" key="13">
    <source>
        <dbReference type="ARBA" id="ARBA00022723"/>
    </source>
</evidence>
<dbReference type="GO" id="GO:0016301">
    <property type="term" value="F:kinase activity"/>
    <property type="evidence" value="ECO:0007669"/>
    <property type="project" value="UniProtKB-KW"/>
</dbReference>
<dbReference type="EMBL" id="JACHXA010000008">
    <property type="protein sequence ID" value="MBB3066404.1"/>
    <property type="molecule type" value="Genomic_DNA"/>
</dbReference>
<accession>A0A839SXQ1</accession>
<keyword evidence="13 17" id="KW-0479">Metal-binding</keyword>
<evidence type="ECO:0000256" key="20">
    <source>
        <dbReference type="PIRSR" id="PIRSR000732-3"/>
    </source>
</evidence>
<dbReference type="PANTHER" id="PTHR46244">
    <property type="entry name" value="PHOSPHOENOLPYRUVATE-PROTEIN PHOSPHOTRANSFERASE"/>
    <property type="match status" value="1"/>
</dbReference>
<sequence length="602" mass="65032">MRNNRGDRPERDEIVFEGLAASPGVAIGLAHLRESRSLKVVEYLIAKPQVAAEINRFRGAVAKAGRQLMKVRSKASDLHGTAAEELGYLLDAHLQMLDSSRLLSGVTQRIENERRNAESAVWVEIESLATQFEAIDDAYLKSRAAEVREVGNRIIRNLASSDFASFSDLEEGSIILGEEITPADTALMDPKRVGGFATLVGGTEGHTAIMARSLGLPAVLGCTGLLQEACPGDQVIVDGSRGLVILNPSQGRLKDYLRQREAYRAEAVALMKLRHLAAETTDGLRVVLQANLEMPRDAAQAVMAGAEGVGLLRTEFLFMNRDDLPDEEEQYETLREIMEGMGGRPVTVRTLDVGGEKLASAISRRHGESANPALGLRAVRLGLREPELMETQIAAILRASAHGPLRILLPMISAREEVEAVRMVIGRVADRLRAQGRQLPDRLPPLGVMIEVPGAALAADTLADVSDFFALGTNDLTMYTLAIDRGDERLAHLYNPLHPAVLRLLQFTIEAARRASIPLSVCGEIAGDPRYAPLLLGLGVRELSMASAALPRVKARIRELCLTEAVDCAAAVMRQHDSATIATLLDGCGANQTEPLLSGKAS</sequence>
<evidence type="ECO:0000259" key="22">
    <source>
        <dbReference type="Pfam" id="PF02896"/>
    </source>
</evidence>
<dbReference type="PANTHER" id="PTHR46244:SF3">
    <property type="entry name" value="PHOSPHOENOLPYRUVATE-PROTEIN PHOSPHOTRANSFERASE"/>
    <property type="match status" value="1"/>
</dbReference>
<comment type="subcellular location">
    <subcellularLocation>
        <location evidence="4 17">Cytoplasm</location>
    </subcellularLocation>
</comment>
<evidence type="ECO:0000256" key="11">
    <source>
        <dbReference type="ARBA" id="ARBA00022679"/>
    </source>
</evidence>
<protein>
    <recommendedName>
        <fullName evidence="7 17">Phosphoenolpyruvate-protein phosphotransferase</fullName>
        <ecNumber evidence="6 17">2.7.3.9</ecNumber>
    </recommendedName>
    <alternativeName>
        <fullName evidence="16 17">Phosphotransferase system, enzyme I</fullName>
    </alternativeName>
</protein>
<keyword evidence="14 17" id="KW-0418">Kinase</keyword>
<evidence type="ECO:0000256" key="18">
    <source>
        <dbReference type="PIRSR" id="PIRSR000732-1"/>
    </source>
</evidence>
<feature type="active site" description="Tele-phosphohistidine intermediate" evidence="18">
    <location>
        <position position="206"/>
    </location>
</feature>
<evidence type="ECO:0000256" key="9">
    <source>
        <dbReference type="ARBA" id="ARBA00022490"/>
    </source>
</evidence>
<evidence type="ECO:0000256" key="15">
    <source>
        <dbReference type="ARBA" id="ARBA00022842"/>
    </source>
</evidence>
<keyword evidence="10 17" id="KW-0762">Sugar transport</keyword>
<feature type="domain" description="PEP-utilising enzyme mobile" evidence="21">
    <location>
        <begin position="169"/>
        <end position="242"/>
    </location>
</feature>
<keyword evidence="12 17" id="KW-0598">Phosphotransferase system</keyword>
<feature type="binding site" evidence="19">
    <location>
        <begin position="474"/>
        <end position="475"/>
    </location>
    <ligand>
        <name>phosphoenolpyruvate</name>
        <dbReference type="ChEBI" id="CHEBI:58702"/>
    </ligand>
</feature>
<keyword evidence="25" id="KW-1185">Reference proteome</keyword>
<dbReference type="SUPFAM" id="SSF47831">
    <property type="entry name" value="Enzyme I of the PEP:sugar phosphotransferase system HPr-binding (sub)domain"/>
    <property type="match status" value="1"/>
</dbReference>
<keyword evidence="15 17" id="KW-0460">Magnesium</keyword>
<dbReference type="Gene3D" id="3.50.30.10">
    <property type="entry name" value="Phosphohistidine domain"/>
    <property type="match status" value="1"/>
</dbReference>
<comment type="caution">
    <text evidence="24">The sequence shown here is derived from an EMBL/GenBank/DDBJ whole genome shotgun (WGS) entry which is preliminary data.</text>
</comment>
<proteinExistence type="inferred from homology"/>
<dbReference type="InterPro" id="IPR015813">
    <property type="entry name" value="Pyrv/PenolPyrv_kinase-like_dom"/>
</dbReference>
<dbReference type="GO" id="GO:0009401">
    <property type="term" value="P:phosphoenolpyruvate-dependent sugar phosphotransferase system"/>
    <property type="evidence" value="ECO:0007669"/>
    <property type="project" value="UniProtKB-KW"/>
</dbReference>
<feature type="binding site" evidence="19">
    <location>
        <position position="349"/>
    </location>
    <ligand>
        <name>phosphoenolpyruvate</name>
        <dbReference type="ChEBI" id="CHEBI:58702"/>
    </ligand>
</feature>
<dbReference type="InterPro" id="IPR036637">
    <property type="entry name" value="Phosphohistidine_dom_sf"/>
</dbReference>
<feature type="binding site" evidence="20">
    <location>
        <position position="451"/>
    </location>
    <ligand>
        <name>Mg(2+)</name>
        <dbReference type="ChEBI" id="CHEBI:18420"/>
    </ligand>
</feature>
<dbReference type="InterPro" id="IPR050499">
    <property type="entry name" value="PEP-utilizing_PTS_enzyme"/>
</dbReference>
<dbReference type="InterPro" id="IPR040442">
    <property type="entry name" value="Pyrv_kinase-like_dom_sf"/>
</dbReference>
<dbReference type="AlphaFoldDB" id="A0A839SXQ1"/>
<dbReference type="RefSeq" id="WP_183417223.1">
    <property type="nucleotide sequence ID" value="NZ_JACHXA010000008.1"/>
</dbReference>
<dbReference type="InterPro" id="IPR008279">
    <property type="entry name" value="PEP-util_enz_mobile_dom"/>
</dbReference>
<feature type="domain" description="PEP-utilising enzyme C-terminal" evidence="22">
    <location>
        <begin position="272"/>
        <end position="559"/>
    </location>
</feature>
<keyword evidence="11 17" id="KW-0808">Transferase</keyword>
<comment type="catalytic activity">
    <reaction evidence="1 17">
        <text>L-histidyl-[protein] + phosphoenolpyruvate = N(pros)-phospho-L-histidyl-[protein] + pyruvate</text>
        <dbReference type="Rhea" id="RHEA:23880"/>
        <dbReference type="Rhea" id="RHEA-COMP:9745"/>
        <dbReference type="Rhea" id="RHEA-COMP:9746"/>
        <dbReference type="ChEBI" id="CHEBI:15361"/>
        <dbReference type="ChEBI" id="CHEBI:29979"/>
        <dbReference type="ChEBI" id="CHEBI:58702"/>
        <dbReference type="ChEBI" id="CHEBI:64837"/>
        <dbReference type="EC" id="2.7.3.9"/>
    </reaction>
</comment>
<dbReference type="InterPro" id="IPR008731">
    <property type="entry name" value="PTS_EIN"/>
</dbReference>
<comment type="similarity">
    <text evidence="5 17">Belongs to the PEP-utilizing enzyme family.</text>
</comment>
<dbReference type="EC" id="2.7.3.9" evidence="6 17"/>
<evidence type="ECO:0000259" key="21">
    <source>
        <dbReference type="Pfam" id="PF00391"/>
    </source>
</evidence>
<dbReference type="PRINTS" id="PR01736">
    <property type="entry name" value="PHPHTRNFRASE"/>
</dbReference>
<dbReference type="Pfam" id="PF00391">
    <property type="entry name" value="PEP-utilizers"/>
    <property type="match status" value="1"/>
</dbReference>
<dbReference type="Pfam" id="PF05524">
    <property type="entry name" value="PEP-utilisers_N"/>
    <property type="match status" value="1"/>
</dbReference>
<evidence type="ECO:0000256" key="8">
    <source>
        <dbReference type="ARBA" id="ARBA00022448"/>
    </source>
</evidence>
<feature type="binding site" evidence="20">
    <location>
        <position position="475"/>
    </location>
    <ligand>
        <name>Mg(2+)</name>
        <dbReference type="ChEBI" id="CHEBI:18420"/>
    </ligand>
</feature>
<evidence type="ECO:0000256" key="12">
    <source>
        <dbReference type="ARBA" id="ARBA00022683"/>
    </source>
</evidence>
<evidence type="ECO:0000256" key="6">
    <source>
        <dbReference type="ARBA" id="ARBA00012232"/>
    </source>
</evidence>
<name>A0A839SXQ1_9PROT</name>
<comment type="function">
    <text evidence="3 17">General (non sugar-specific) component of the phosphoenolpyruvate-dependent sugar phosphotransferase system (sugar PTS). This major carbohydrate active-transport system catalyzes the phosphorylation of incoming sugar substrates concomitantly with their translocation across the cell membrane. Enzyme I transfers the phosphoryl group from phosphoenolpyruvate (PEP) to the phosphoryl carrier protein (HPr).</text>
</comment>
<feature type="domain" description="Phosphotransferase system enzyme I N-terminal" evidence="23">
    <location>
        <begin position="17"/>
        <end position="143"/>
    </location>
</feature>
<dbReference type="InterPro" id="IPR000121">
    <property type="entry name" value="PEP_util_C"/>
</dbReference>
<feature type="binding site" evidence="19">
    <location>
        <position position="313"/>
    </location>
    <ligand>
        <name>phosphoenolpyruvate</name>
        <dbReference type="ChEBI" id="CHEBI:58702"/>
    </ligand>
</feature>
<keyword evidence="8 17" id="KW-0813">Transport</keyword>
<gene>
    <name evidence="24" type="ORF">FHR98_002710</name>
</gene>
<dbReference type="GO" id="GO:0046872">
    <property type="term" value="F:metal ion binding"/>
    <property type="evidence" value="ECO:0007669"/>
    <property type="project" value="UniProtKB-KW"/>
</dbReference>
<evidence type="ECO:0000256" key="7">
    <source>
        <dbReference type="ARBA" id="ARBA00016544"/>
    </source>
</evidence>
<evidence type="ECO:0000256" key="19">
    <source>
        <dbReference type="PIRSR" id="PIRSR000732-2"/>
    </source>
</evidence>
<evidence type="ECO:0000313" key="24">
    <source>
        <dbReference type="EMBL" id="MBB3066404.1"/>
    </source>
</evidence>
<evidence type="ECO:0000256" key="4">
    <source>
        <dbReference type="ARBA" id="ARBA00004496"/>
    </source>
</evidence>
<dbReference type="Gene3D" id="3.20.20.60">
    <property type="entry name" value="Phosphoenolpyruvate-binding domains"/>
    <property type="match status" value="1"/>
</dbReference>
<dbReference type="InterPro" id="IPR024692">
    <property type="entry name" value="PTS_EI"/>
</dbReference>
<dbReference type="InterPro" id="IPR006318">
    <property type="entry name" value="PTS_EI-like"/>
</dbReference>